<reference evidence="3" key="2">
    <citation type="journal article" date="2017" name="Nat. Plants">
        <title>The Aegilops tauschii genome reveals multiple impacts of transposons.</title>
        <authorList>
            <person name="Zhao G."/>
            <person name="Zou C."/>
            <person name="Li K."/>
            <person name="Wang K."/>
            <person name="Li T."/>
            <person name="Gao L."/>
            <person name="Zhang X."/>
            <person name="Wang H."/>
            <person name="Yang Z."/>
            <person name="Liu X."/>
            <person name="Jiang W."/>
            <person name="Mao L."/>
            <person name="Kong X."/>
            <person name="Jiao Y."/>
            <person name="Jia J."/>
        </authorList>
    </citation>
    <scope>NUCLEOTIDE SEQUENCE [LARGE SCALE GENOMIC DNA]</scope>
    <source>
        <strain evidence="3">cv. AL8/78</strain>
    </source>
</reference>
<dbReference type="Proteomes" id="UP000015105">
    <property type="component" value="Chromosome 6D"/>
</dbReference>
<evidence type="ECO:0000313" key="3">
    <source>
        <dbReference type="Proteomes" id="UP000015105"/>
    </source>
</evidence>
<protein>
    <submittedName>
        <fullName evidence="2">Uncharacterized protein</fullName>
    </submittedName>
</protein>
<reference evidence="2" key="3">
    <citation type="journal article" date="2017" name="Nature">
        <title>Genome sequence of the progenitor of the wheat D genome Aegilops tauschii.</title>
        <authorList>
            <person name="Luo M.C."/>
            <person name="Gu Y.Q."/>
            <person name="Puiu D."/>
            <person name="Wang H."/>
            <person name="Twardziok S.O."/>
            <person name="Deal K.R."/>
            <person name="Huo N."/>
            <person name="Zhu T."/>
            <person name="Wang L."/>
            <person name="Wang Y."/>
            <person name="McGuire P.E."/>
            <person name="Liu S."/>
            <person name="Long H."/>
            <person name="Ramasamy R.K."/>
            <person name="Rodriguez J.C."/>
            <person name="Van S.L."/>
            <person name="Yuan L."/>
            <person name="Wang Z."/>
            <person name="Xia Z."/>
            <person name="Xiao L."/>
            <person name="Anderson O.D."/>
            <person name="Ouyang S."/>
            <person name="Liang Y."/>
            <person name="Zimin A.V."/>
            <person name="Pertea G."/>
            <person name="Qi P."/>
            <person name="Bennetzen J.L."/>
            <person name="Dai X."/>
            <person name="Dawson M.W."/>
            <person name="Muller H.G."/>
            <person name="Kugler K."/>
            <person name="Rivarola-Duarte L."/>
            <person name="Spannagl M."/>
            <person name="Mayer K.F.X."/>
            <person name="Lu F.H."/>
            <person name="Bevan M.W."/>
            <person name="Leroy P."/>
            <person name="Li P."/>
            <person name="You F.M."/>
            <person name="Sun Q."/>
            <person name="Liu Z."/>
            <person name="Lyons E."/>
            <person name="Wicker T."/>
            <person name="Salzberg S.L."/>
            <person name="Devos K.M."/>
            <person name="Dvorak J."/>
        </authorList>
    </citation>
    <scope>NUCLEOTIDE SEQUENCE [LARGE SCALE GENOMIC DNA]</scope>
    <source>
        <strain evidence="2">cv. AL8/78</strain>
    </source>
</reference>
<keyword evidence="3" id="KW-1185">Reference proteome</keyword>
<sequence length="440" mass="46604">MVRRRSAGTALVAVQRAGEAGEPPDVLPWLGLDEVLTVELLAYFSAGRGEVGVVYHQVAFRYPHPVLPLRLGRVLALGRLLGSHVGWCSVAVPLAEDGGRAAASDGVHEPVGVVVVDDVEEAVAAARHPLHQASPEVVEGDGDLHHLVLRLVVAGAEEHHVVVVGQVGVGDGDGRGHGHHVDHAVLAIIHGEVVHPHFGGVEDGDAVAVGAGADGGVGCRHRHVAAVRVYDAVHVEVVDDDVVLVLDGEPTAVGHVHLRPAPVDGLVALDDDLLGRVDHHVPGEDDPQRLRLDRAPPERPGPRVGEVIVVGVGHDVDLALEAAGGLAAEPLGAAGHPLPVRRPVLAAAPAPVDRVRRHARARVLCLLRLLLRRQRTTRASRPVDGAVEVVDDAVGVGVVRRVGARYGRRRQERRPQEEQRRRPAPLEAPIHGQLTLYLVV</sequence>
<organism evidence="2 3">
    <name type="scientific">Aegilops tauschii subsp. strangulata</name>
    <name type="common">Goatgrass</name>
    <dbReference type="NCBI Taxonomy" id="200361"/>
    <lineage>
        <taxon>Eukaryota</taxon>
        <taxon>Viridiplantae</taxon>
        <taxon>Streptophyta</taxon>
        <taxon>Embryophyta</taxon>
        <taxon>Tracheophyta</taxon>
        <taxon>Spermatophyta</taxon>
        <taxon>Magnoliopsida</taxon>
        <taxon>Liliopsida</taxon>
        <taxon>Poales</taxon>
        <taxon>Poaceae</taxon>
        <taxon>BOP clade</taxon>
        <taxon>Pooideae</taxon>
        <taxon>Triticodae</taxon>
        <taxon>Triticeae</taxon>
        <taxon>Triticinae</taxon>
        <taxon>Aegilops</taxon>
    </lineage>
</organism>
<feature type="region of interest" description="Disordered" evidence="1">
    <location>
        <begin position="407"/>
        <end position="426"/>
    </location>
</feature>
<accession>A0A453NRF8</accession>
<dbReference type="AlphaFoldDB" id="A0A453NRF8"/>
<evidence type="ECO:0000313" key="2">
    <source>
        <dbReference type="EnsemblPlants" id="AET6Gv20458300.5"/>
    </source>
</evidence>
<feature type="region of interest" description="Disordered" evidence="1">
    <location>
        <begin position="280"/>
        <end position="299"/>
    </location>
</feature>
<name>A0A453NRF8_AEGTS</name>
<evidence type="ECO:0000256" key="1">
    <source>
        <dbReference type="SAM" id="MobiDB-lite"/>
    </source>
</evidence>
<proteinExistence type="predicted"/>
<reference evidence="2" key="4">
    <citation type="submission" date="2019-03" db="UniProtKB">
        <authorList>
            <consortium name="EnsemblPlants"/>
        </authorList>
    </citation>
    <scope>IDENTIFICATION</scope>
</reference>
<dbReference type="EnsemblPlants" id="AET6Gv20458300.5">
    <property type="protein sequence ID" value="AET6Gv20458300.5"/>
    <property type="gene ID" value="AET6Gv20458300"/>
</dbReference>
<reference evidence="3" key="1">
    <citation type="journal article" date="2014" name="Science">
        <title>Ancient hybridizations among the ancestral genomes of bread wheat.</title>
        <authorList>
            <consortium name="International Wheat Genome Sequencing Consortium,"/>
            <person name="Marcussen T."/>
            <person name="Sandve S.R."/>
            <person name="Heier L."/>
            <person name="Spannagl M."/>
            <person name="Pfeifer M."/>
            <person name="Jakobsen K.S."/>
            <person name="Wulff B.B."/>
            <person name="Steuernagel B."/>
            <person name="Mayer K.F."/>
            <person name="Olsen O.A."/>
        </authorList>
    </citation>
    <scope>NUCLEOTIDE SEQUENCE [LARGE SCALE GENOMIC DNA]</scope>
    <source>
        <strain evidence="3">cv. AL8/78</strain>
    </source>
</reference>
<reference evidence="2" key="5">
    <citation type="journal article" date="2021" name="G3 (Bethesda)">
        <title>Aegilops tauschii genome assembly Aet v5.0 features greater sequence contiguity and improved annotation.</title>
        <authorList>
            <person name="Wang L."/>
            <person name="Zhu T."/>
            <person name="Rodriguez J.C."/>
            <person name="Deal K.R."/>
            <person name="Dubcovsky J."/>
            <person name="McGuire P.E."/>
            <person name="Lux T."/>
            <person name="Spannagl M."/>
            <person name="Mayer K.F.X."/>
            <person name="Baldrich P."/>
            <person name="Meyers B.C."/>
            <person name="Huo N."/>
            <person name="Gu Y.Q."/>
            <person name="Zhou H."/>
            <person name="Devos K.M."/>
            <person name="Bennetzen J.L."/>
            <person name="Unver T."/>
            <person name="Budak H."/>
            <person name="Gulick P.J."/>
            <person name="Galiba G."/>
            <person name="Kalapos B."/>
            <person name="Nelson D.R."/>
            <person name="Li P."/>
            <person name="You F.M."/>
            <person name="Luo M.C."/>
            <person name="Dvorak J."/>
        </authorList>
    </citation>
    <scope>NUCLEOTIDE SEQUENCE [LARGE SCALE GENOMIC DNA]</scope>
    <source>
        <strain evidence="2">cv. AL8/78</strain>
    </source>
</reference>
<dbReference type="Gramene" id="AET6Gv20458300.5">
    <property type="protein sequence ID" value="AET6Gv20458300.5"/>
    <property type="gene ID" value="AET6Gv20458300"/>
</dbReference>